<dbReference type="Proteomes" id="UP001524499">
    <property type="component" value="Unassembled WGS sequence"/>
</dbReference>
<keyword evidence="1" id="KW-0732">Signal</keyword>
<dbReference type="EMBL" id="JANIBJ010000019">
    <property type="protein sequence ID" value="MCQ8104761.1"/>
    <property type="molecule type" value="Genomic_DNA"/>
</dbReference>
<proteinExistence type="predicted"/>
<name>A0ABT1THM4_9GAMM</name>
<evidence type="ECO:0000313" key="3">
    <source>
        <dbReference type="Proteomes" id="UP001524499"/>
    </source>
</evidence>
<sequence length="125" mass="14327">MLKPIVFLLLVGSILAGGAVQADHRHRHGGHWGGGFHAYPRYGFYFGLPLYPRAYYPYPYQPYYPPTVVTVPSSPPVYIERPAPPMARQQFPAGYWYYCNNPEGYYPYVTDCPAGWRQVDPVPQR</sequence>
<feature type="signal peptide" evidence="1">
    <location>
        <begin position="1"/>
        <end position="22"/>
    </location>
</feature>
<gene>
    <name evidence="2" type="ORF">NP590_11645</name>
</gene>
<organism evidence="2 3">
    <name type="scientific">Methylomonas subterranea</name>
    <dbReference type="NCBI Taxonomy" id="2952225"/>
    <lineage>
        <taxon>Bacteria</taxon>
        <taxon>Pseudomonadati</taxon>
        <taxon>Pseudomonadota</taxon>
        <taxon>Gammaproteobacteria</taxon>
        <taxon>Methylococcales</taxon>
        <taxon>Methylococcaceae</taxon>
        <taxon>Methylomonas</taxon>
    </lineage>
</organism>
<evidence type="ECO:0000256" key="1">
    <source>
        <dbReference type="SAM" id="SignalP"/>
    </source>
</evidence>
<comment type="caution">
    <text evidence="2">The sequence shown here is derived from an EMBL/GenBank/DDBJ whole genome shotgun (WGS) entry which is preliminary data.</text>
</comment>
<keyword evidence="3" id="KW-1185">Reference proteome</keyword>
<evidence type="ECO:0008006" key="4">
    <source>
        <dbReference type="Google" id="ProtNLM"/>
    </source>
</evidence>
<feature type="chain" id="PRO_5045956502" description="Proline-rich region" evidence="1">
    <location>
        <begin position="23"/>
        <end position="125"/>
    </location>
</feature>
<accession>A0ABT1THM4</accession>
<reference evidence="2 3" key="1">
    <citation type="submission" date="2022-07" db="EMBL/GenBank/DDBJ databases">
        <title>Methylomonas rivi sp. nov., Methylomonas rosea sp. nov., Methylomonas aureus sp. nov. and Methylomonas subterranea sp. nov., four novel methanotrophs isolated from a freshwater creek and the deep terrestrial subsurface.</title>
        <authorList>
            <person name="Abin C."/>
            <person name="Sankaranarayanan K."/>
            <person name="Garner C."/>
            <person name="Sindelar R."/>
            <person name="Kotary K."/>
            <person name="Garner R."/>
            <person name="Barclay S."/>
            <person name="Lawson P."/>
            <person name="Krumholz L."/>
        </authorList>
    </citation>
    <scope>NUCLEOTIDE SEQUENCE [LARGE SCALE GENOMIC DNA]</scope>
    <source>
        <strain evidence="2 3">SURF-2</strain>
    </source>
</reference>
<evidence type="ECO:0000313" key="2">
    <source>
        <dbReference type="EMBL" id="MCQ8104761.1"/>
    </source>
</evidence>
<protein>
    <recommendedName>
        <fullName evidence="4">Proline-rich region</fullName>
    </recommendedName>
</protein>
<dbReference type="RefSeq" id="WP_256602562.1">
    <property type="nucleotide sequence ID" value="NZ_JANIBJ010000019.1"/>
</dbReference>